<keyword evidence="1" id="KW-0040">ANK repeat</keyword>
<evidence type="ECO:0000313" key="2">
    <source>
        <dbReference type="EMBL" id="KAL2840584.1"/>
    </source>
</evidence>
<dbReference type="InterPro" id="IPR051616">
    <property type="entry name" value="Cul2-RING_E3_ligase_SR"/>
</dbReference>
<dbReference type="SUPFAM" id="SSF48403">
    <property type="entry name" value="Ankyrin repeat"/>
    <property type="match status" value="1"/>
</dbReference>
<feature type="repeat" description="ANK" evidence="1">
    <location>
        <begin position="274"/>
        <end position="302"/>
    </location>
</feature>
<evidence type="ECO:0000256" key="1">
    <source>
        <dbReference type="PROSITE-ProRule" id="PRU00023"/>
    </source>
</evidence>
<dbReference type="Gene3D" id="1.25.40.20">
    <property type="entry name" value="Ankyrin repeat-containing domain"/>
    <property type="match status" value="1"/>
</dbReference>
<evidence type="ECO:0000313" key="3">
    <source>
        <dbReference type="Proteomes" id="UP001610446"/>
    </source>
</evidence>
<accession>A0ABR4JLW2</accession>
<keyword evidence="3" id="KW-1185">Reference proteome</keyword>
<dbReference type="PROSITE" id="PS50297">
    <property type="entry name" value="ANK_REP_REGION"/>
    <property type="match status" value="3"/>
</dbReference>
<organism evidence="2 3">
    <name type="scientific">Aspergillus pseudoustus</name>
    <dbReference type="NCBI Taxonomy" id="1810923"/>
    <lineage>
        <taxon>Eukaryota</taxon>
        <taxon>Fungi</taxon>
        <taxon>Dikarya</taxon>
        <taxon>Ascomycota</taxon>
        <taxon>Pezizomycotina</taxon>
        <taxon>Eurotiomycetes</taxon>
        <taxon>Eurotiomycetidae</taxon>
        <taxon>Eurotiales</taxon>
        <taxon>Aspergillaceae</taxon>
        <taxon>Aspergillus</taxon>
        <taxon>Aspergillus subgen. Nidulantes</taxon>
    </lineage>
</organism>
<proteinExistence type="predicted"/>
<feature type="repeat" description="ANK" evidence="1">
    <location>
        <begin position="306"/>
        <end position="330"/>
    </location>
</feature>
<dbReference type="Proteomes" id="UP001610446">
    <property type="component" value="Unassembled WGS sequence"/>
</dbReference>
<dbReference type="InterPro" id="IPR002110">
    <property type="entry name" value="Ankyrin_rpt"/>
</dbReference>
<name>A0ABR4JLW2_9EURO</name>
<dbReference type="Pfam" id="PF00023">
    <property type="entry name" value="Ank"/>
    <property type="match status" value="1"/>
</dbReference>
<dbReference type="InterPro" id="IPR036770">
    <property type="entry name" value="Ankyrin_rpt-contain_sf"/>
</dbReference>
<protein>
    <submittedName>
        <fullName evidence="2">Ankyrin repeat-containing domain protein</fullName>
    </submittedName>
</protein>
<dbReference type="PANTHER" id="PTHR46224:SF64">
    <property type="entry name" value="IQ MOTIF AND ANKYRIN REPEAT DOMAIN-CONTAINING PROTEIN 1"/>
    <property type="match status" value="1"/>
</dbReference>
<dbReference type="PANTHER" id="PTHR46224">
    <property type="entry name" value="ANKYRIN REPEAT FAMILY PROTEIN"/>
    <property type="match status" value="1"/>
</dbReference>
<dbReference type="PROSITE" id="PS50088">
    <property type="entry name" value="ANK_REPEAT"/>
    <property type="match status" value="3"/>
</dbReference>
<gene>
    <name evidence="2" type="ORF">BJY01DRAFT_249954</name>
</gene>
<reference evidence="2 3" key="1">
    <citation type="submission" date="2024-07" db="EMBL/GenBank/DDBJ databases">
        <title>Section-level genome sequencing and comparative genomics of Aspergillus sections Usti and Cavernicolus.</title>
        <authorList>
            <consortium name="Lawrence Berkeley National Laboratory"/>
            <person name="Nybo J.L."/>
            <person name="Vesth T.C."/>
            <person name="Theobald S."/>
            <person name="Frisvad J.C."/>
            <person name="Larsen T.O."/>
            <person name="Kjaerboelling I."/>
            <person name="Rothschild-Mancinelli K."/>
            <person name="Lyhne E.K."/>
            <person name="Kogle M.E."/>
            <person name="Barry K."/>
            <person name="Clum A."/>
            <person name="Na H."/>
            <person name="Ledsgaard L."/>
            <person name="Lin J."/>
            <person name="Lipzen A."/>
            <person name="Kuo A."/>
            <person name="Riley R."/>
            <person name="Mondo S."/>
            <person name="Labutti K."/>
            <person name="Haridas S."/>
            <person name="Pangalinan J."/>
            <person name="Salamov A.A."/>
            <person name="Simmons B.A."/>
            <person name="Magnuson J.K."/>
            <person name="Chen J."/>
            <person name="Drula E."/>
            <person name="Henrissat B."/>
            <person name="Wiebenga A."/>
            <person name="Lubbers R.J."/>
            <person name="Gomes A.C."/>
            <person name="Makela M.R."/>
            <person name="Stajich J."/>
            <person name="Grigoriev I.V."/>
            <person name="Mortensen U.H."/>
            <person name="De Vries R.P."/>
            <person name="Baker S.E."/>
            <person name="Andersen M.R."/>
        </authorList>
    </citation>
    <scope>NUCLEOTIDE SEQUENCE [LARGE SCALE GENOMIC DNA]</scope>
    <source>
        <strain evidence="2 3">CBS 123904</strain>
    </source>
</reference>
<comment type="caution">
    <text evidence="2">The sequence shown here is derived from an EMBL/GenBank/DDBJ whole genome shotgun (WGS) entry which is preliminary data.</text>
</comment>
<dbReference type="EMBL" id="JBFXLU010000119">
    <property type="protein sequence ID" value="KAL2840584.1"/>
    <property type="molecule type" value="Genomic_DNA"/>
</dbReference>
<dbReference type="Pfam" id="PF12796">
    <property type="entry name" value="Ank_2"/>
    <property type="match status" value="1"/>
</dbReference>
<feature type="repeat" description="ANK" evidence="1">
    <location>
        <begin position="231"/>
        <end position="257"/>
    </location>
</feature>
<sequence>MDGLACQPTLDDFMVELAPDVFPDGLSAACQRVISTVVDKAPQKQRRTSLQILGWVICAIRPLRWRDVQATFFINPETSTSRYEERPLRATCKKICSSLIDLHLGPTKDPTEATLGWFIAERETAIKNGKEDVVRDLLHLDPGTVHQCEPTALECAAGFGHLDILKMIIGSSGSQLKREELGYALRIASERGWVDFAMPLIRLLQSRPNEDLSAVVNWQGKNGNFWTIIRSVHTPLHAAAQNCHFRLVQTLLEMQANPSPTYFLSSDDPFTATAWATPLYDAAENGHIEGVRLLLEAHADPNEPCGWVAPLHIAAQNGHAETVQLLFDSGKILLDSTNLFRAAVRGDISIPVLRRLTLAQEIYPPPVIEVGTTYAEYGEATSEWYVFFSPGMQQSIGVDIINTPLGLRTSNPQHSS</sequence>
<dbReference type="SMART" id="SM00248">
    <property type="entry name" value="ANK"/>
    <property type="match status" value="4"/>
</dbReference>